<dbReference type="OrthoDB" id="2565339at2759"/>
<evidence type="ECO:0000313" key="4">
    <source>
        <dbReference type="Proteomes" id="UP000193218"/>
    </source>
</evidence>
<accession>A0A1Y1UC12</accession>
<evidence type="ECO:0000313" key="3">
    <source>
        <dbReference type="EMBL" id="ORX35067.1"/>
    </source>
</evidence>
<dbReference type="GeneID" id="33558470"/>
<dbReference type="Proteomes" id="UP000193218">
    <property type="component" value="Unassembled WGS sequence"/>
</dbReference>
<keyword evidence="4" id="KW-1185">Reference proteome</keyword>
<proteinExistence type="predicted"/>
<dbReference type="RefSeq" id="XP_021869283.1">
    <property type="nucleotide sequence ID" value="XM_022016661.1"/>
</dbReference>
<feature type="region of interest" description="Disordered" evidence="2">
    <location>
        <begin position="181"/>
        <end position="213"/>
    </location>
</feature>
<evidence type="ECO:0000256" key="2">
    <source>
        <dbReference type="SAM" id="MobiDB-lite"/>
    </source>
</evidence>
<dbReference type="InParanoid" id="A0A1Y1UC12"/>
<dbReference type="EMBL" id="NBSH01000012">
    <property type="protein sequence ID" value="ORX35067.1"/>
    <property type="molecule type" value="Genomic_DNA"/>
</dbReference>
<sequence length="297" mass="33551">MIPSQPQLHHGRWGVPPYFDYHFKHSFSGPHVPPSTGEAAAHLASNAGAEANAAAYARNLQYHHYYGRGWGRPRLGFGKRMIWFGLGALAATWYYKHQEREKRWRDRSIAYPQTGPNVQFNGAEPAHETGRWRHFEWVSPQKPAYSYPIPPNAPSLTPATAVDSTPAASAVLTELKQSPLAATPVVEPSPAAAEDRSHSWGWGSRRRRRREEQEAREAAEAARGSDEQEMKRIKEAVQAVWEDKKASVLQSQDQLNEQARQYAKQKVEKLSVALEALRESLESETDKKIRRANEKLV</sequence>
<evidence type="ECO:0000256" key="1">
    <source>
        <dbReference type="SAM" id="Coils"/>
    </source>
</evidence>
<dbReference type="AlphaFoldDB" id="A0A1Y1UC12"/>
<protein>
    <submittedName>
        <fullName evidence="3">Uncharacterized protein</fullName>
    </submittedName>
</protein>
<comment type="caution">
    <text evidence="3">The sequence shown here is derived from an EMBL/GenBank/DDBJ whole genome shotgun (WGS) entry which is preliminary data.</text>
</comment>
<keyword evidence="1" id="KW-0175">Coiled coil</keyword>
<name>A0A1Y1UC12_9TREE</name>
<feature type="coiled-coil region" evidence="1">
    <location>
        <begin position="260"/>
        <end position="287"/>
    </location>
</feature>
<gene>
    <name evidence="3" type="ORF">BD324DRAFT_633786</name>
</gene>
<organism evidence="3 4">
    <name type="scientific">Kockovaella imperatae</name>
    <dbReference type="NCBI Taxonomy" id="4999"/>
    <lineage>
        <taxon>Eukaryota</taxon>
        <taxon>Fungi</taxon>
        <taxon>Dikarya</taxon>
        <taxon>Basidiomycota</taxon>
        <taxon>Agaricomycotina</taxon>
        <taxon>Tremellomycetes</taxon>
        <taxon>Tremellales</taxon>
        <taxon>Cuniculitremaceae</taxon>
        <taxon>Kockovaella</taxon>
    </lineage>
</organism>
<reference evidence="3 4" key="1">
    <citation type="submission" date="2017-03" db="EMBL/GenBank/DDBJ databases">
        <title>Widespread Adenine N6-methylation of Active Genes in Fungi.</title>
        <authorList>
            <consortium name="DOE Joint Genome Institute"/>
            <person name="Mondo S.J."/>
            <person name="Dannebaum R.O."/>
            <person name="Kuo R.C."/>
            <person name="Louie K.B."/>
            <person name="Bewick A.J."/>
            <person name="Labutti K."/>
            <person name="Haridas S."/>
            <person name="Kuo A."/>
            <person name="Salamov A."/>
            <person name="Ahrendt S.R."/>
            <person name="Lau R."/>
            <person name="Bowen B.P."/>
            <person name="Lipzen A."/>
            <person name="Sullivan W."/>
            <person name="Andreopoulos W.B."/>
            <person name="Clum A."/>
            <person name="Lindquist E."/>
            <person name="Daum C."/>
            <person name="Northen T.R."/>
            <person name="Ramamoorthy G."/>
            <person name="Schmitz R.J."/>
            <person name="Gryganskyi A."/>
            <person name="Culley D."/>
            <person name="Magnuson J."/>
            <person name="James T.Y."/>
            <person name="O'Malley M.A."/>
            <person name="Stajich J.E."/>
            <person name="Spatafora J.W."/>
            <person name="Visel A."/>
            <person name="Grigoriev I.V."/>
        </authorList>
    </citation>
    <scope>NUCLEOTIDE SEQUENCE [LARGE SCALE GENOMIC DNA]</scope>
    <source>
        <strain evidence="3 4">NRRL Y-17943</strain>
    </source>
</reference>